<dbReference type="Proteomes" id="UP001566132">
    <property type="component" value="Unassembled WGS sequence"/>
</dbReference>
<evidence type="ECO:0000313" key="2">
    <source>
        <dbReference type="Proteomes" id="UP001566132"/>
    </source>
</evidence>
<gene>
    <name evidence="1" type="ORF">ABEB36_000047</name>
</gene>
<dbReference type="EMBL" id="JBDJPC010000001">
    <property type="protein sequence ID" value="KAL1516126.1"/>
    <property type="molecule type" value="Genomic_DNA"/>
</dbReference>
<sequence>MVMKSRTFLGQVMGSSYRSVTVIDSLSVVRKFARLTIGYFREASEQRSFVDSKQMPATRAAELCLPVVSSSPSLVKASLKFVVVYRV</sequence>
<organism evidence="1 2">
    <name type="scientific">Hypothenemus hampei</name>
    <name type="common">Coffee berry borer</name>
    <dbReference type="NCBI Taxonomy" id="57062"/>
    <lineage>
        <taxon>Eukaryota</taxon>
        <taxon>Metazoa</taxon>
        <taxon>Ecdysozoa</taxon>
        <taxon>Arthropoda</taxon>
        <taxon>Hexapoda</taxon>
        <taxon>Insecta</taxon>
        <taxon>Pterygota</taxon>
        <taxon>Neoptera</taxon>
        <taxon>Endopterygota</taxon>
        <taxon>Coleoptera</taxon>
        <taxon>Polyphaga</taxon>
        <taxon>Cucujiformia</taxon>
        <taxon>Curculionidae</taxon>
        <taxon>Scolytinae</taxon>
        <taxon>Hypothenemus</taxon>
    </lineage>
</organism>
<reference evidence="1 2" key="1">
    <citation type="submission" date="2024-05" db="EMBL/GenBank/DDBJ databases">
        <title>Genetic variation in Jamaican populations of the coffee berry borer (Hypothenemus hampei).</title>
        <authorList>
            <person name="Errbii M."/>
            <person name="Myrie A."/>
        </authorList>
    </citation>
    <scope>NUCLEOTIDE SEQUENCE [LARGE SCALE GENOMIC DNA]</scope>
    <source>
        <strain evidence="1">JA-Hopewell-2020-01-JO</strain>
        <tissue evidence="1">Whole body</tissue>
    </source>
</reference>
<proteinExistence type="predicted"/>
<protein>
    <submittedName>
        <fullName evidence="1">Uncharacterized protein</fullName>
    </submittedName>
</protein>
<accession>A0ABD1FA34</accession>
<comment type="caution">
    <text evidence="1">The sequence shown here is derived from an EMBL/GenBank/DDBJ whole genome shotgun (WGS) entry which is preliminary data.</text>
</comment>
<keyword evidence="2" id="KW-1185">Reference proteome</keyword>
<dbReference type="AlphaFoldDB" id="A0ABD1FA34"/>
<evidence type="ECO:0000313" key="1">
    <source>
        <dbReference type="EMBL" id="KAL1516126.1"/>
    </source>
</evidence>
<name>A0ABD1FA34_HYPHA</name>